<dbReference type="RefSeq" id="WP_151560355.1">
    <property type="nucleotide sequence ID" value="NZ_WBMT01000005.1"/>
</dbReference>
<keyword evidence="2" id="KW-0732">Signal</keyword>
<feature type="compositionally biased region" description="Polar residues" evidence="1">
    <location>
        <begin position="242"/>
        <end position="258"/>
    </location>
</feature>
<dbReference type="Proteomes" id="UP000468735">
    <property type="component" value="Unassembled WGS sequence"/>
</dbReference>
<keyword evidence="4" id="KW-1185">Reference proteome</keyword>
<protein>
    <recommendedName>
        <fullName evidence="5">LPXTG cell wall anchor domain-containing protein</fullName>
    </recommendedName>
</protein>
<sequence>MGNSRFAAGAFSGAALAALAIPGPSAFAAPIDKPQATYSPKRFTPGDNLWVRITGCAGEPRLAGTNEVFAEGEPGSFERSGEAWTGIGGTLRGLKSGNSYLTRFGCLTGRGFQTFPLWVTPPDKIPPAPPSPPGRPRPEPPPGEGFRFGYGDVELSTRTVTPGGRLGIRVTCPSSVRATSASFVSEPRFSQVGKDEHKATARFESSLPSIVKVRVECRGYGSVTFSTRPGQKDVDPGDQDIPQGSPNTGDGSLANTQDGPDYTLAAAGALALAYVLHRRRRAPERA</sequence>
<proteinExistence type="predicted"/>
<evidence type="ECO:0000313" key="3">
    <source>
        <dbReference type="EMBL" id="KAB2349586.1"/>
    </source>
</evidence>
<evidence type="ECO:0008006" key="5">
    <source>
        <dbReference type="Google" id="ProtNLM"/>
    </source>
</evidence>
<evidence type="ECO:0000256" key="2">
    <source>
        <dbReference type="SAM" id="SignalP"/>
    </source>
</evidence>
<feature type="region of interest" description="Disordered" evidence="1">
    <location>
        <begin position="120"/>
        <end position="144"/>
    </location>
</feature>
<organism evidence="3 4">
    <name type="scientific">Actinomadura rudentiformis</name>
    <dbReference type="NCBI Taxonomy" id="359158"/>
    <lineage>
        <taxon>Bacteria</taxon>
        <taxon>Bacillati</taxon>
        <taxon>Actinomycetota</taxon>
        <taxon>Actinomycetes</taxon>
        <taxon>Streptosporangiales</taxon>
        <taxon>Thermomonosporaceae</taxon>
        <taxon>Actinomadura</taxon>
    </lineage>
</organism>
<evidence type="ECO:0000313" key="4">
    <source>
        <dbReference type="Proteomes" id="UP000468735"/>
    </source>
</evidence>
<feature type="compositionally biased region" description="Pro residues" evidence="1">
    <location>
        <begin position="123"/>
        <end position="143"/>
    </location>
</feature>
<feature type="chain" id="PRO_5026007306" description="LPXTG cell wall anchor domain-containing protein" evidence="2">
    <location>
        <begin position="29"/>
        <end position="286"/>
    </location>
</feature>
<comment type="caution">
    <text evidence="3">The sequence shown here is derived from an EMBL/GenBank/DDBJ whole genome shotgun (WGS) entry which is preliminary data.</text>
</comment>
<accession>A0A6H9YUV4</accession>
<dbReference type="EMBL" id="WBMT01000005">
    <property type="protein sequence ID" value="KAB2349586.1"/>
    <property type="molecule type" value="Genomic_DNA"/>
</dbReference>
<feature type="region of interest" description="Disordered" evidence="1">
    <location>
        <begin position="222"/>
        <end position="260"/>
    </location>
</feature>
<gene>
    <name evidence="3" type="ORF">F8566_12505</name>
</gene>
<name>A0A6H9YUV4_9ACTN</name>
<dbReference type="OrthoDB" id="3483090at2"/>
<reference evidence="3 4" key="1">
    <citation type="submission" date="2019-09" db="EMBL/GenBank/DDBJ databases">
        <title>Actinomadura physcomitrii sp. nov., a novel actinomycete isolated from moss [Physcomitrium sphaericum (Ludw) Fuernr].</title>
        <authorList>
            <person name="Zhuang X."/>
            <person name="Liu C."/>
        </authorList>
    </citation>
    <scope>NUCLEOTIDE SEQUENCE [LARGE SCALE GENOMIC DNA]</scope>
    <source>
        <strain evidence="3 4">HMC1</strain>
    </source>
</reference>
<dbReference type="AlphaFoldDB" id="A0A6H9YUV4"/>
<evidence type="ECO:0000256" key="1">
    <source>
        <dbReference type="SAM" id="MobiDB-lite"/>
    </source>
</evidence>
<feature type="signal peptide" evidence="2">
    <location>
        <begin position="1"/>
        <end position="28"/>
    </location>
</feature>